<dbReference type="InterPro" id="IPR006328">
    <property type="entry name" value="2-HAD"/>
</dbReference>
<dbReference type="SFLD" id="SFLDS00003">
    <property type="entry name" value="Haloacid_Dehalogenase"/>
    <property type="match status" value="1"/>
</dbReference>
<organism evidence="3 4">
    <name type="scientific">Podospora bellae-mahoneyi</name>
    <dbReference type="NCBI Taxonomy" id="2093777"/>
    <lineage>
        <taxon>Eukaryota</taxon>
        <taxon>Fungi</taxon>
        <taxon>Dikarya</taxon>
        <taxon>Ascomycota</taxon>
        <taxon>Pezizomycotina</taxon>
        <taxon>Sordariomycetes</taxon>
        <taxon>Sordariomycetidae</taxon>
        <taxon>Sordariales</taxon>
        <taxon>Podosporaceae</taxon>
        <taxon>Podospora</taxon>
    </lineage>
</organism>
<comment type="caution">
    <text evidence="3">The sequence shown here is derived from an EMBL/GenBank/DDBJ whole genome shotgun (WGS) entry which is preliminary data.</text>
</comment>
<dbReference type="NCBIfam" id="TIGR01428">
    <property type="entry name" value="HAD_type_II"/>
    <property type="match status" value="1"/>
</dbReference>
<evidence type="ECO:0000256" key="1">
    <source>
        <dbReference type="ARBA" id="ARBA00008106"/>
    </source>
</evidence>
<evidence type="ECO:0008006" key="5">
    <source>
        <dbReference type="Google" id="ProtNLM"/>
    </source>
</evidence>
<sequence>MPPKTVIAFDLYGTVLSTASISSSLSSVLSLPAEKAGELAGLWRRYQLEYTWRCNSMGRYTDFETITRSSLKHVIPEITAAQTDTVMASYNNLSVFPEVPDALATMAENGRLVEGYVFSNGTEQMMGASVNRSSDLGSLGAVFKGLVSVEGVGRYKPDAGVYEYLVGQVGRTEKKGVWLVSGNPFDVLGAKAAGLRACWVDREGGGWRDQLGEGLGVEGPDLVVRGVDEGVEGILERIRLGGEGGEV</sequence>
<dbReference type="Gene3D" id="1.10.150.240">
    <property type="entry name" value="Putative phosphatase, domain 2"/>
    <property type="match status" value="1"/>
</dbReference>
<dbReference type="InterPro" id="IPR023214">
    <property type="entry name" value="HAD_sf"/>
</dbReference>
<dbReference type="InterPro" id="IPR036412">
    <property type="entry name" value="HAD-like_sf"/>
</dbReference>
<dbReference type="EMBL" id="JAFFGZ010000007">
    <property type="protein sequence ID" value="KAK4642416.1"/>
    <property type="molecule type" value="Genomic_DNA"/>
</dbReference>
<evidence type="ECO:0000313" key="3">
    <source>
        <dbReference type="EMBL" id="KAK4642416.1"/>
    </source>
</evidence>
<reference evidence="3 4" key="1">
    <citation type="journal article" date="2023" name="bioRxiv">
        <title>High-quality genome assemblies of four members of thePodospora anserinaspecies complex.</title>
        <authorList>
            <person name="Ament-Velasquez S.L."/>
            <person name="Vogan A.A."/>
            <person name="Wallerman O."/>
            <person name="Hartmann F."/>
            <person name="Gautier V."/>
            <person name="Silar P."/>
            <person name="Giraud T."/>
            <person name="Johannesson H."/>
        </authorList>
    </citation>
    <scope>NUCLEOTIDE SEQUENCE [LARGE SCALE GENOMIC DNA]</scope>
    <source>
        <strain evidence="3 4">CBS 112042</strain>
    </source>
</reference>
<dbReference type="NCBIfam" id="TIGR01493">
    <property type="entry name" value="HAD-SF-IA-v2"/>
    <property type="match status" value="1"/>
</dbReference>
<proteinExistence type="inferred from homology"/>
<gene>
    <name evidence="3" type="ORF">QC761_508640</name>
</gene>
<accession>A0ABR0FEM5</accession>
<dbReference type="InterPro" id="IPR051540">
    <property type="entry name" value="S-2-haloacid_dehalogenase"/>
</dbReference>
<keyword evidence="2" id="KW-0378">Hydrolase</keyword>
<evidence type="ECO:0000256" key="2">
    <source>
        <dbReference type="ARBA" id="ARBA00022801"/>
    </source>
</evidence>
<dbReference type="InterPro" id="IPR006439">
    <property type="entry name" value="HAD-SF_hydro_IA"/>
</dbReference>
<name>A0ABR0FEM5_9PEZI</name>
<dbReference type="RefSeq" id="XP_062731392.1">
    <property type="nucleotide sequence ID" value="XM_062880072.1"/>
</dbReference>
<keyword evidence="4" id="KW-1185">Reference proteome</keyword>
<evidence type="ECO:0000313" key="4">
    <source>
        <dbReference type="Proteomes" id="UP001322138"/>
    </source>
</evidence>
<dbReference type="GeneID" id="87899554"/>
<dbReference type="Gene3D" id="3.40.50.1000">
    <property type="entry name" value="HAD superfamily/HAD-like"/>
    <property type="match status" value="1"/>
</dbReference>
<dbReference type="SUPFAM" id="SSF56784">
    <property type="entry name" value="HAD-like"/>
    <property type="match status" value="1"/>
</dbReference>
<protein>
    <recommendedName>
        <fullName evidence="5">Haloacid dehalogenase</fullName>
    </recommendedName>
</protein>
<dbReference type="Proteomes" id="UP001322138">
    <property type="component" value="Unassembled WGS sequence"/>
</dbReference>
<comment type="similarity">
    <text evidence="1">Belongs to the HAD-like hydrolase superfamily. S-2-haloalkanoic acid dehalogenase family.</text>
</comment>
<dbReference type="PRINTS" id="PR00413">
    <property type="entry name" value="HADHALOGNASE"/>
</dbReference>
<dbReference type="PANTHER" id="PTHR43316">
    <property type="entry name" value="HYDROLASE, HALOACID DELAHOGENASE-RELATED"/>
    <property type="match status" value="1"/>
</dbReference>
<dbReference type="Pfam" id="PF00702">
    <property type="entry name" value="Hydrolase"/>
    <property type="match status" value="1"/>
</dbReference>
<dbReference type="PANTHER" id="PTHR43316:SF3">
    <property type="entry name" value="HALOACID DEHALOGENASE, TYPE II (AFU_ORTHOLOGUE AFUA_2G07750)-RELATED"/>
    <property type="match status" value="1"/>
</dbReference>
<dbReference type="SFLD" id="SFLDG01129">
    <property type="entry name" value="C1.5:_HAD__Beta-PGM__Phosphata"/>
    <property type="match status" value="1"/>
</dbReference>
<dbReference type="InterPro" id="IPR023198">
    <property type="entry name" value="PGP-like_dom2"/>
</dbReference>